<proteinExistence type="predicted"/>
<name>X6MVL4_RETFI</name>
<dbReference type="InterPro" id="IPR027417">
    <property type="entry name" value="P-loop_NTPase"/>
</dbReference>
<dbReference type="AlphaFoldDB" id="X6MVL4"/>
<gene>
    <name evidence="2" type="ORF">RFI_19830</name>
</gene>
<organism evidence="2 3">
    <name type="scientific">Reticulomyxa filosa</name>
    <dbReference type="NCBI Taxonomy" id="46433"/>
    <lineage>
        <taxon>Eukaryota</taxon>
        <taxon>Sar</taxon>
        <taxon>Rhizaria</taxon>
        <taxon>Retaria</taxon>
        <taxon>Foraminifera</taxon>
        <taxon>Monothalamids</taxon>
        <taxon>Reticulomyxidae</taxon>
        <taxon>Reticulomyxa</taxon>
    </lineage>
</organism>
<dbReference type="Proteomes" id="UP000023152">
    <property type="component" value="Unassembled WGS sequence"/>
</dbReference>
<evidence type="ECO:0000313" key="3">
    <source>
        <dbReference type="Proteomes" id="UP000023152"/>
    </source>
</evidence>
<feature type="region of interest" description="Disordered" evidence="1">
    <location>
        <begin position="55"/>
        <end position="108"/>
    </location>
</feature>
<dbReference type="SUPFAM" id="SSF52540">
    <property type="entry name" value="P-loop containing nucleoside triphosphate hydrolases"/>
    <property type="match status" value="1"/>
</dbReference>
<accession>X6MVL4</accession>
<protein>
    <submittedName>
        <fullName evidence="2">Guanine nucleotide-binding protein alpha subunit</fullName>
    </submittedName>
</protein>
<comment type="caution">
    <text evidence="2">The sequence shown here is derived from an EMBL/GenBank/DDBJ whole genome shotgun (WGS) entry which is preliminary data.</text>
</comment>
<evidence type="ECO:0000313" key="2">
    <source>
        <dbReference type="EMBL" id="ETO17492.1"/>
    </source>
</evidence>
<dbReference type="Gene3D" id="3.40.50.300">
    <property type="entry name" value="P-loop containing nucleotide triphosphate hydrolases"/>
    <property type="match status" value="1"/>
</dbReference>
<sequence length="135" mass="15083">MGNTKTKSKDGKDVSEGIDERLFQERKTLTINVLLLGPGGGGKTTILKQMERVHGVKSSLSMKDRGKQGNSAPTYTLERERSETDTNETKPFFKQKANEDNKDEEDPSLSLAVQQDLLKDIEVHIMNDICELCNV</sequence>
<keyword evidence="3" id="KW-1185">Reference proteome</keyword>
<feature type="compositionally biased region" description="Basic and acidic residues" evidence="1">
    <location>
        <begin position="77"/>
        <end position="88"/>
    </location>
</feature>
<evidence type="ECO:0000256" key="1">
    <source>
        <dbReference type="SAM" id="MobiDB-lite"/>
    </source>
</evidence>
<reference evidence="2 3" key="1">
    <citation type="journal article" date="2013" name="Curr. Biol.">
        <title>The Genome of the Foraminiferan Reticulomyxa filosa.</title>
        <authorList>
            <person name="Glockner G."/>
            <person name="Hulsmann N."/>
            <person name="Schleicher M."/>
            <person name="Noegel A.A."/>
            <person name="Eichinger L."/>
            <person name="Gallinger C."/>
            <person name="Pawlowski J."/>
            <person name="Sierra R."/>
            <person name="Euteneuer U."/>
            <person name="Pillet L."/>
            <person name="Moustafa A."/>
            <person name="Platzer M."/>
            <person name="Groth M."/>
            <person name="Szafranski K."/>
            <person name="Schliwa M."/>
        </authorList>
    </citation>
    <scope>NUCLEOTIDE SEQUENCE [LARGE SCALE GENOMIC DNA]</scope>
</reference>
<dbReference type="EMBL" id="ASPP01016515">
    <property type="protein sequence ID" value="ETO17492.1"/>
    <property type="molecule type" value="Genomic_DNA"/>
</dbReference>